<feature type="compositionally biased region" description="Polar residues" evidence="2">
    <location>
        <begin position="82"/>
        <end position="110"/>
    </location>
</feature>
<feature type="compositionally biased region" description="Low complexity" evidence="2">
    <location>
        <begin position="111"/>
        <end position="140"/>
    </location>
</feature>
<feature type="compositionally biased region" description="Low complexity" evidence="2">
    <location>
        <begin position="39"/>
        <end position="77"/>
    </location>
</feature>
<proteinExistence type="predicted"/>
<keyword evidence="4" id="KW-1185">Reference proteome</keyword>
<evidence type="ECO:0000256" key="2">
    <source>
        <dbReference type="SAM" id="MobiDB-lite"/>
    </source>
</evidence>
<dbReference type="InParanoid" id="A0A077ZNG9"/>
<keyword evidence="1" id="KW-0175">Coiled coil</keyword>
<reference evidence="3 4" key="1">
    <citation type="submission" date="2014-06" db="EMBL/GenBank/DDBJ databases">
        <authorList>
            <person name="Swart Estienne"/>
        </authorList>
    </citation>
    <scope>NUCLEOTIDE SEQUENCE [LARGE SCALE GENOMIC DNA]</scope>
    <source>
        <strain evidence="3 4">130c</strain>
    </source>
</reference>
<evidence type="ECO:0000313" key="3">
    <source>
        <dbReference type="EMBL" id="CDW71522.1"/>
    </source>
</evidence>
<sequence length="639" mass="73247">MQINQTLHNQQQSQNSNGQKQSRYLNNNAGGHYHKDSLLKNYNNTINNNNYNPGGGNINNQQQQQQSSLSKSTLQTLEKLRNSSPNGSANNTNKSGGANGSTTNKKYSLSQTMQQIQQQQQNKRNQHQAVQQQLYHQHQHHLNQNLQANTQLSSSSQLQISNLQHSENAQMNVSIDNLSTLRSSEVNEREKNLLEKIKYYKKENSKLITLMRESENSIIERISKQKKETEQILKILNKLWPLMVRLMQMDYKSIDQTTREVLITLGEMLGKDVNQIQTSINEGSKQFTDSANENKILTREIEFLKKEIFKQKIEVERNRRLGNFHLIKSEFVMKEMMKLVEYQEKQTETYQYQVFCVMDDNEEINSISKLQFLEDQVTEFLGFDDIDYSSKVSQILDKMSLLEKEYIQQIELDISTKVLSLTRDISSIGQSPTQKQELFDTEITLSNSGNNYLIKNKNATQQQRKPSNDQFINIAQFNPNEQVIPQFSLLKQSQLSQMTRKDQPKYVNNSILGKSAPNLNMSVSNPTGTDNISLPDISSTEIAPNKMSAPNKIINFNHARGLHAYQKQLGREQNVLHTQGYIEELGGSPLDMNGIIINDGNQLKLGAQISLKNNMNVLRNRSTSPTIIPKKNLVRKDFV</sequence>
<accession>A0A077ZNG9</accession>
<evidence type="ECO:0000313" key="4">
    <source>
        <dbReference type="Proteomes" id="UP000039865"/>
    </source>
</evidence>
<feature type="coiled-coil region" evidence="1">
    <location>
        <begin position="287"/>
        <end position="314"/>
    </location>
</feature>
<organism evidence="3 4">
    <name type="scientific">Stylonychia lemnae</name>
    <name type="common">Ciliate</name>
    <dbReference type="NCBI Taxonomy" id="5949"/>
    <lineage>
        <taxon>Eukaryota</taxon>
        <taxon>Sar</taxon>
        <taxon>Alveolata</taxon>
        <taxon>Ciliophora</taxon>
        <taxon>Intramacronucleata</taxon>
        <taxon>Spirotrichea</taxon>
        <taxon>Stichotrichia</taxon>
        <taxon>Sporadotrichida</taxon>
        <taxon>Oxytrichidae</taxon>
        <taxon>Stylonychinae</taxon>
        <taxon>Stylonychia</taxon>
    </lineage>
</organism>
<gene>
    <name evidence="3" type="primary">Contig15100.g749</name>
    <name evidence="3" type="ORF">STYLEM_468</name>
</gene>
<dbReference type="EMBL" id="CCKQ01000447">
    <property type="protein sequence ID" value="CDW71522.1"/>
    <property type="molecule type" value="Genomic_DNA"/>
</dbReference>
<name>A0A077ZNG9_STYLE</name>
<feature type="compositionally biased region" description="Low complexity" evidence="2">
    <location>
        <begin position="1"/>
        <end position="22"/>
    </location>
</feature>
<dbReference type="Proteomes" id="UP000039865">
    <property type="component" value="Unassembled WGS sequence"/>
</dbReference>
<feature type="region of interest" description="Disordered" evidence="2">
    <location>
        <begin position="1"/>
        <end position="140"/>
    </location>
</feature>
<protein>
    <submittedName>
        <fullName evidence="3">Uncharacterized protein</fullName>
    </submittedName>
</protein>
<dbReference type="AlphaFoldDB" id="A0A077ZNG9"/>
<evidence type="ECO:0000256" key="1">
    <source>
        <dbReference type="SAM" id="Coils"/>
    </source>
</evidence>